<keyword evidence="3" id="KW-1185">Reference proteome</keyword>
<dbReference type="CDD" id="cd02440">
    <property type="entry name" value="AdoMet_MTases"/>
    <property type="match status" value="1"/>
</dbReference>
<dbReference type="RefSeq" id="WP_009020166.1">
    <property type="nucleotide sequence ID" value="NZ_DS999411.1"/>
</dbReference>
<evidence type="ECO:0000313" key="3">
    <source>
        <dbReference type="Proteomes" id="UP000004699"/>
    </source>
</evidence>
<sequence length="279" mass="31095">MAAPVQLRVTLRGGHRLALDLAPDDPELRWLREQRAQIVSPEPTTATPLLQLPLDDGREALTVSSVDVIDLQFVNPEHPAMNIREGHLGGYISARHPDAHQLSIENGDPLTWSPTLWRWIVEELGVTSVLDVGCGEGHAAGFFLELGCDVQGVDGSAEALRDSAIPKNHVRHDFTAGPYHPLRRFDMVWSCEFVEHVEERYCENFLATFATAEQYIFMTAAPPGQPGWHHVNCQPSSYWVSKVEQRGFALSQHLTDRARAMVEPGHFAHTGLVFKRCAP</sequence>
<dbReference type="eggNOG" id="COG0500">
    <property type="taxonomic scope" value="Bacteria"/>
</dbReference>
<dbReference type="HOGENOM" id="CLU_996772_0_0_6"/>
<name>B8KYL8_9GAMM</name>
<dbReference type="Proteomes" id="UP000004699">
    <property type="component" value="Unassembled WGS sequence"/>
</dbReference>
<organism evidence="2 3">
    <name type="scientific">Luminiphilus syltensis NOR5-1B</name>
    <dbReference type="NCBI Taxonomy" id="565045"/>
    <lineage>
        <taxon>Bacteria</taxon>
        <taxon>Pseudomonadati</taxon>
        <taxon>Pseudomonadota</taxon>
        <taxon>Gammaproteobacteria</taxon>
        <taxon>Cellvibrionales</taxon>
        <taxon>Halieaceae</taxon>
        <taxon>Luminiphilus</taxon>
    </lineage>
</organism>
<reference evidence="3" key="1">
    <citation type="journal article" date="2013" name="BMC Microbiol.">
        <title>Taxonomy and evolution of bacteriochlorophyll a-containing members of the OM60/NOR5 clade of marine gammaproteobacteria: description of Luminiphilus syltensis gen. nov., sp. nov., reclassification of Haliea rubra as Pseudohaliea rubra gen. nov., comb. nov., and emendation of Chromatocurvus halotolerans.</title>
        <authorList>
            <person name="Spring S."/>
            <person name="Riedel T."/>
            <person name="Sproer C."/>
            <person name="Yan S."/>
            <person name="Harder J."/>
            <person name="Fuchs B.M."/>
        </authorList>
    </citation>
    <scope>NUCLEOTIDE SEQUENCE [LARGE SCALE GENOMIC DNA]</scope>
    <source>
        <strain evidence="3">NOR51-B</strain>
    </source>
</reference>
<dbReference type="OrthoDB" id="9791837at2"/>
<protein>
    <recommendedName>
        <fullName evidence="1">Methyltransferase type 11 domain-containing protein</fullName>
    </recommendedName>
</protein>
<dbReference type="SUPFAM" id="SSF53335">
    <property type="entry name" value="S-adenosyl-L-methionine-dependent methyltransferases"/>
    <property type="match status" value="1"/>
</dbReference>
<dbReference type="Pfam" id="PF08241">
    <property type="entry name" value="Methyltransf_11"/>
    <property type="match status" value="1"/>
</dbReference>
<gene>
    <name evidence="2" type="ORF">NOR51B_1365</name>
</gene>
<dbReference type="InterPro" id="IPR029063">
    <property type="entry name" value="SAM-dependent_MTases_sf"/>
</dbReference>
<accession>B8KYL8</accession>
<evidence type="ECO:0000313" key="2">
    <source>
        <dbReference type="EMBL" id="EED35420.1"/>
    </source>
</evidence>
<dbReference type="InterPro" id="IPR013216">
    <property type="entry name" value="Methyltransf_11"/>
</dbReference>
<dbReference type="GO" id="GO:0008757">
    <property type="term" value="F:S-adenosylmethionine-dependent methyltransferase activity"/>
    <property type="evidence" value="ECO:0007669"/>
    <property type="project" value="InterPro"/>
</dbReference>
<dbReference type="Gene3D" id="3.40.50.150">
    <property type="entry name" value="Vaccinia Virus protein VP39"/>
    <property type="match status" value="1"/>
</dbReference>
<dbReference type="STRING" id="565045.NOR51B_1365"/>
<evidence type="ECO:0000259" key="1">
    <source>
        <dbReference type="Pfam" id="PF08241"/>
    </source>
</evidence>
<feature type="domain" description="Methyltransferase type 11" evidence="1">
    <location>
        <begin position="130"/>
        <end position="200"/>
    </location>
</feature>
<dbReference type="EMBL" id="DS999411">
    <property type="protein sequence ID" value="EED35420.1"/>
    <property type="molecule type" value="Genomic_DNA"/>
</dbReference>
<proteinExistence type="predicted"/>
<dbReference type="AlphaFoldDB" id="B8KYL8"/>